<reference evidence="1 2" key="1">
    <citation type="submission" date="2019-05" db="EMBL/GenBank/DDBJ databases">
        <title>Streptomyces marianii sp. nov., a novel marine actinomycete from southern coast of India.</title>
        <authorList>
            <person name="Iniyan A.M."/>
            <person name="Wink J."/>
            <person name="Ramprasad E."/>
            <person name="Ramana C.V."/>
            <person name="Bunk B."/>
            <person name="Sproer C."/>
            <person name="Joseph F.-J.R.S."/>
            <person name="Vincent S.G.P."/>
        </authorList>
    </citation>
    <scope>NUCLEOTIDE SEQUENCE [LARGE SCALE GENOMIC DNA]</scope>
    <source>
        <strain evidence="1 2">ICN19</strain>
    </source>
</reference>
<name>A0A5R9E147_9ACTN</name>
<sequence length="59" mass="6409">MLIRRVPAGAAALLFPATAGHDARGDFFNAWNQAEPERRVRDCAVAGYICGTDGRPLEH</sequence>
<organism evidence="1 2">
    <name type="scientific">Streptomyces marianii</name>
    <dbReference type="NCBI Taxonomy" id="1817406"/>
    <lineage>
        <taxon>Bacteria</taxon>
        <taxon>Bacillati</taxon>
        <taxon>Actinomycetota</taxon>
        <taxon>Actinomycetes</taxon>
        <taxon>Kitasatosporales</taxon>
        <taxon>Streptomycetaceae</taxon>
        <taxon>Streptomyces</taxon>
    </lineage>
</organism>
<comment type="caution">
    <text evidence="1">The sequence shown here is derived from an EMBL/GenBank/DDBJ whole genome shotgun (WGS) entry which is preliminary data.</text>
</comment>
<dbReference type="RefSeq" id="WP_138053055.1">
    <property type="nucleotide sequence ID" value="NZ_VAWE01000001.1"/>
</dbReference>
<dbReference type="EMBL" id="VAWE01000001">
    <property type="protein sequence ID" value="TLQ43648.1"/>
    <property type="molecule type" value="Genomic_DNA"/>
</dbReference>
<dbReference type="Proteomes" id="UP000305921">
    <property type="component" value="Unassembled WGS sequence"/>
</dbReference>
<evidence type="ECO:0000313" key="2">
    <source>
        <dbReference type="Proteomes" id="UP000305921"/>
    </source>
</evidence>
<keyword evidence="2" id="KW-1185">Reference proteome</keyword>
<dbReference type="OrthoDB" id="581239at2"/>
<gene>
    <name evidence="1" type="ORF">FEF34_11275</name>
</gene>
<evidence type="ECO:0000313" key="1">
    <source>
        <dbReference type="EMBL" id="TLQ43648.1"/>
    </source>
</evidence>
<dbReference type="AlphaFoldDB" id="A0A5R9E147"/>
<protein>
    <submittedName>
        <fullName evidence="1">Uncharacterized protein</fullName>
    </submittedName>
</protein>
<accession>A0A5R9E147</accession>
<proteinExistence type="predicted"/>